<dbReference type="InterPro" id="IPR024079">
    <property type="entry name" value="MetalloPept_cat_dom_sf"/>
</dbReference>
<dbReference type="Proteomes" id="UP000267524">
    <property type="component" value="Unassembled WGS sequence"/>
</dbReference>
<dbReference type="Pfam" id="PF18962">
    <property type="entry name" value="Por_Secre_tail"/>
    <property type="match status" value="1"/>
</dbReference>
<dbReference type="Pfam" id="PF09471">
    <property type="entry name" value="Peptidase_M64"/>
    <property type="match status" value="1"/>
</dbReference>
<sequence length="457" mass="51212">MKKKLFFILIYFYSFCFSQTFETVALIHNGNNDQRINIAILGDGFTSSEQDSFISSAQSTLDYLFTKSPYAEYRNYFNAYAIKVISGGSGVKHPGTASDVAEPVIPISNPNNYLGTSFDFGVHRCIYSNSTNRVAQVLAANVPDYDITYILGNSKEYGGCGGTYAFASLNASSDEIVVHELGHSFGKLADEYWFSGTGESPNKTKTSSPTSIRWRNWLNTDNIGIYPYAESPTWFRPHQNCEMRYLNRQFCSVCKEAIIERIHSLISPVDSFTPANDTVLEGYSDITFTVNEVLPIPNTLVNTWVLNGNVLEAKENTITITPQELNAGDNILAFSVNDNTPLVRVNNHSAVHFTNVAWTLVKNERITTKVNVKERRFVIYPNPVNNELYIEGKEDFSNNINVTLYDAVGRLIPIKFELKDTRKIQIGLKTLPAGVYTLNLLEDSGVIISHKIIKEND</sequence>
<evidence type="ECO:0000313" key="4">
    <source>
        <dbReference type="EMBL" id="RMZ58175.1"/>
    </source>
</evidence>
<feature type="chain" id="PRO_5018205250" evidence="2">
    <location>
        <begin position="19"/>
        <end position="457"/>
    </location>
</feature>
<dbReference type="GO" id="GO:0008237">
    <property type="term" value="F:metallopeptidase activity"/>
    <property type="evidence" value="ECO:0007669"/>
    <property type="project" value="InterPro"/>
</dbReference>
<evidence type="ECO:0000256" key="1">
    <source>
        <dbReference type="ARBA" id="ARBA00022729"/>
    </source>
</evidence>
<dbReference type="AlphaFoldDB" id="A0A3M7L845"/>
<keyword evidence="1 2" id="KW-0732">Signal</keyword>
<keyword evidence="5" id="KW-1185">Reference proteome</keyword>
<evidence type="ECO:0000256" key="2">
    <source>
        <dbReference type="SAM" id="SignalP"/>
    </source>
</evidence>
<dbReference type="Gene3D" id="3.40.390.10">
    <property type="entry name" value="Collagenase (Catalytic Domain)"/>
    <property type="match status" value="1"/>
</dbReference>
<dbReference type="InterPro" id="IPR026444">
    <property type="entry name" value="Secre_tail"/>
</dbReference>
<proteinExistence type="predicted"/>
<dbReference type="InterPro" id="IPR019026">
    <property type="entry name" value="Peptidase_M64_IgA"/>
</dbReference>
<dbReference type="NCBIfam" id="TIGR04183">
    <property type="entry name" value="Por_Secre_tail"/>
    <property type="match status" value="1"/>
</dbReference>
<gene>
    <name evidence="4" type="ORF">D1632_17980</name>
</gene>
<evidence type="ECO:0000313" key="5">
    <source>
        <dbReference type="Proteomes" id="UP000267524"/>
    </source>
</evidence>
<name>A0A3M7L845_9FLAO</name>
<feature type="domain" description="Secretion system C-terminal sorting" evidence="3">
    <location>
        <begin position="379"/>
        <end position="453"/>
    </location>
</feature>
<organism evidence="4 5">
    <name type="scientific">Chryseobacterium nematophagum</name>
    <dbReference type="NCBI Taxonomy" id="2305228"/>
    <lineage>
        <taxon>Bacteria</taxon>
        <taxon>Pseudomonadati</taxon>
        <taxon>Bacteroidota</taxon>
        <taxon>Flavobacteriia</taxon>
        <taxon>Flavobacteriales</taxon>
        <taxon>Weeksellaceae</taxon>
        <taxon>Chryseobacterium group</taxon>
        <taxon>Chryseobacterium</taxon>
    </lineage>
</organism>
<feature type="signal peptide" evidence="2">
    <location>
        <begin position="1"/>
        <end position="18"/>
    </location>
</feature>
<accession>A0A3M7L845</accession>
<evidence type="ECO:0000259" key="3">
    <source>
        <dbReference type="Pfam" id="PF18962"/>
    </source>
</evidence>
<dbReference type="EMBL" id="QWIV01000015">
    <property type="protein sequence ID" value="RMZ58175.1"/>
    <property type="molecule type" value="Genomic_DNA"/>
</dbReference>
<dbReference type="RefSeq" id="WP_122548614.1">
    <property type="nucleotide sequence ID" value="NZ_QWIV01000015.1"/>
</dbReference>
<protein>
    <submittedName>
        <fullName evidence="4">T9SS C-terminal target domain-containing protein</fullName>
    </submittedName>
</protein>
<reference evidence="4 5" key="1">
    <citation type="submission" date="2018-08" db="EMBL/GenBank/DDBJ databases">
        <title>Chryseobacterium nematophagum: a novel matrix digesting pathogen of nematodes.</title>
        <authorList>
            <person name="Page A."/>
            <person name="Roberts M."/>
            <person name="Felix M.-A."/>
            <person name="Weir W."/>
        </authorList>
    </citation>
    <scope>NUCLEOTIDE SEQUENCE [LARGE SCALE GENOMIC DNA]</scope>
    <source>
        <strain evidence="4 5">JUb275</strain>
    </source>
</reference>
<comment type="caution">
    <text evidence="4">The sequence shown here is derived from an EMBL/GenBank/DDBJ whole genome shotgun (WGS) entry which is preliminary data.</text>
</comment>